<keyword evidence="2" id="KW-1133">Transmembrane helix</keyword>
<protein>
    <submittedName>
        <fullName evidence="3">Uncharacterized protein</fullName>
    </submittedName>
</protein>
<evidence type="ECO:0000256" key="1">
    <source>
        <dbReference type="SAM" id="MobiDB-lite"/>
    </source>
</evidence>
<keyword evidence="2" id="KW-0472">Membrane</keyword>
<keyword evidence="2" id="KW-0812">Transmembrane</keyword>
<name>A0A7H0H411_9ACTN</name>
<gene>
    <name evidence="3" type="ORF">H9L22_13700</name>
</gene>
<keyword evidence="4" id="KW-1185">Reference proteome</keyword>
<evidence type="ECO:0000313" key="3">
    <source>
        <dbReference type="EMBL" id="QNP55277.1"/>
    </source>
</evidence>
<feature type="compositionally biased region" description="Pro residues" evidence="1">
    <location>
        <begin position="18"/>
        <end position="42"/>
    </location>
</feature>
<dbReference type="AlphaFoldDB" id="A0A7H0H411"/>
<accession>A0A7H0H411</accession>
<dbReference type="EMBL" id="CP060789">
    <property type="protein sequence ID" value="QNP55277.1"/>
    <property type="molecule type" value="Genomic_DNA"/>
</dbReference>
<dbReference type="RefSeq" id="WP_187720413.1">
    <property type="nucleotide sequence ID" value="NZ_BAABBL010000014.1"/>
</dbReference>
<reference evidence="3 4" key="1">
    <citation type="submission" date="2020-08" db="EMBL/GenBank/DDBJ databases">
        <title>Genome sequence of Tessaracoccus defluvii JCM 17540T.</title>
        <authorList>
            <person name="Hyun D.-W."/>
            <person name="Bae J.-W."/>
        </authorList>
    </citation>
    <scope>NUCLEOTIDE SEQUENCE [LARGE SCALE GENOMIC DNA]</scope>
    <source>
        <strain evidence="3 4">JCM 17540</strain>
    </source>
</reference>
<evidence type="ECO:0000256" key="2">
    <source>
        <dbReference type="SAM" id="Phobius"/>
    </source>
</evidence>
<proteinExistence type="predicted"/>
<dbReference type="KEGG" id="tdf:H9L22_13700"/>
<sequence length="174" mass="18836">MTQPQHPDFGYPGQPGQLPAPYPGPVPAPYQPGIPQPYSQPGPPADAGWLRLHLEGSFWSNSLIAPTATLDGYPVTLGSSHGVFQFPVPPGQHRIHLHQSWLRTYGSADLDFVAMPGQVVDVFYKAPMHQFADRGNIGFVPQERPGVGVFVAILLIPVAVAALFFVFALLFAPM</sequence>
<feature type="region of interest" description="Disordered" evidence="1">
    <location>
        <begin position="1"/>
        <end position="42"/>
    </location>
</feature>
<organism evidence="3 4">
    <name type="scientific">Tessaracoccus defluvii</name>
    <dbReference type="NCBI Taxonomy" id="1285901"/>
    <lineage>
        <taxon>Bacteria</taxon>
        <taxon>Bacillati</taxon>
        <taxon>Actinomycetota</taxon>
        <taxon>Actinomycetes</taxon>
        <taxon>Propionibacteriales</taxon>
        <taxon>Propionibacteriaceae</taxon>
        <taxon>Tessaracoccus</taxon>
    </lineage>
</organism>
<dbReference type="Proteomes" id="UP000516117">
    <property type="component" value="Chromosome"/>
</dbReference>
<feature type="transmembrane region" description="Helical" evidence="2">
    <location>
        <begin position="147"/>
        <end position="172"/>
    </location>
</feature>
<evidence type="ECO:0000313" key="4">
    <source>
        <dbReference type="Proteomes" id="UP000516117"/>
    </source>
</evidence>